<organism evidence="10 11">
    <name type="scientific">Phenylobacterium haematophilum</name>
    <dbReference type="NCBI Taxonomy" id="98513"/>
    <lineage>
        <taxon>Bacteria</taxon>
        <taxon>Pseudomonadati</taxon>
        <taxon>Pseudomonadota</taxon>
        <taxon>Alphaproteobacteria</taxon>
        <taxon>Caulobacterales</taxon>
        <taxon>Caulobacteraceae</taxon>
        <taxon>Phenylobacterium</taxon>
    </lineage>
</organism>
<keyword evidence="4 8" id="KW-0808">Transferase</keyword>
<dbReference type="GO" id="GO:0005737">
    <property type="term" value="C:cytoplasm"/>
    <property type="evidence" value="ECO:0007669"/>
    <property type="project" value="UniProtKB-SubCell"/>
</dbReference>
<comment type="similarity">
    <text evidence="8">Belongs to the transferase hexapeptide repeat family. LpxA subfamily.</text>
</comment>
<dbReference type="GO" id="GO:0009245">
    <property type="term" value="P:lipid A biosynthetic process"/>
    <property type="evidence" value="ECO:0007669"/>
    <property type="project" value="UniProtKB-UniRule"/>
</dbReference>
<keyword evidence="7 8" id="KW-0012">Acyltransferase</keyword>
<evidence type="ECO:0000256" key="4">
    <source>
        <dbReference type="ARBA" id="ARBA00022679"/>
    </source>
</evidence>
<dbReference type="EMBL" id="JACIDK010000001">
    <property type="protein sequence ID" value="MBB3890202.1"/>
    <property type="molecule type" value="Genomic_DNA"/>
</dbReference>
<dbReference type="NCBIfam" id="NF003657">
    <property type="entry name" value="PRK05289.1"/>
    <property type="match status" value="1"/>
</dbReference>
<dbReference type="AlphaFoldDB" id="A0A839ZYE8"/>
<evidence type="ECO:0000313" key="11">
    <source>
        <dbReference type="Proteomes" id="UP000530564"/>
    </source>
</evidence>
<evidence type="ECO:0000256" key="2">
    <source>
        <dbReference type="ARBA" id="ARBA00022516"/>
    </source>
</evidence>
<dbReference type="GO" id="GO:0016020">
    <property type="term" value="C:membrane"/>
    <property type="evidence" value="ECO:0007669"/>
    <property type="project" value="GOC"/>
</dbReference>
<evidence type="ECO:0000313" key="10">
    <source>
        <dbReference type="EMBL" id="MBB3890202.1"/>
    </source>
</evidence>
<proteinExistence type="inferred from homology"/>
<reference evidence="10 11" key="1">
    <citation type="submission" date="2020-08" db="EMBL/GenBank/DDBJ databases">
        <title>Genomic Encyclopedia of Type Strains, Phase IV (KMG-IV): sequencing the most valuable type-strain genomes for metagenomic binning, comparative biology and taxonomic classification.</title>
        <authorList>
            <person name="Goeker M."/>
        </authorList>
    </citation>
    <scope>NUCLEOTIDE SEQUENCE [LARGE SCALE GENOMIC DNA]</scope>
    <source>
        <strain evidence="10 11">DSM 21793</strain>
    </source>
</reference>
<evidence type="ECO:0000256" key="3">
    <source>
        <dbReference type="ARBA" id="ARBA00022556"/>
    </source>
</evidence>
<comment type="subunit">
    <text evidence="8">Homotrimer.</text>
</comment>
<dbReference type="UniPathway" id="UPA00359">
    <property type="reaction ID" value="UER00477"/>
</dbReference>
<dbReference type="InterPro" id="IPR011004">
    <property type="entry name" value="Trimer_LpxA-like_sf"/>
</dbReference>
<accession>A0A839ZYE8</accession>
<evidence type="ECO:0000256" key="6">
    <source>
        <dbReference type="ARBA" id="ARBA00023098"/>
    </source>
</evidence>
<keyword evidence="1 8" id="KW-0963">Cytoplasm</keyword>
<dbReference type="EC" id="2.3.1.129" evidence="8"/>
<feature type="domain" description="UDP N-acetylglucosamine O-acyltransferase C-terminal" evidence="9">
    <location>
        <begin position="177"/>
        <end position="257"/>
    </location>
</feature>
<comment type="pathway">
    <text evidence="8">Glycolipid biosynthesis; lipid IV(A) biosynthesis; lipid IV(A) from (3R)-3-hydroxytetradecanoyl-[acyl-carrier-protein] and UDP-N-acetyl-alpha-D-glucosamine: step 1/6.</text>
</comment>
<sequence length="265" mass="28410">MSIDVHPSSVVHPKAELAEGVVIGPFCTVGPDVKIGARTKLFSHVVIDGVTSLGEDNAVYPFAMLGGPPQHTAYKGEPTQLVIGDRNVIREHATMNTGTVGGGGLTKVGSDGFYMIESHVGHDCIVGDQVILTKQATLGGHCDIADFVIVGGLAAVHQRTRVGRHAMVGGLAAVVKDVIPYGSVWGNHAHLEGLNLLGLKRRGFSRETINTMRAAYRMLFADEGTFQERLDDTVETYSGSPEVMEIIDFIRADANRPLCLPEREV</sequence>
<dbReference type="Gene3D" id="1.20.1180.10">
    <property type="entry name" value="Udp N-acetylglucosamine O-acyltransferase, C-terminal domain"/>
    <property type="match status" value="1"/>
</dbReference>
<dbReference type="Proteomes" id="UP000530564">
    <property type="component" value="Unassembled WGS sequence"/>
</dbReference>
<dbReference type="InterPro" id="IPR018357">
    <property type="entry name" value="Hexapep_transf_CS"/>
</dbReference>
<evidence type="ECO:0000256" key="8">
    <source>
        <dbReference type="HAMAP-Rule" id="MF_00387"/>
    </source>
</evidence>
<evidence type="ECO:0000259" key="9">
    <source>
        <dbReference type="Pfam" id="PF13720"/>
    </source>
</evidence>
<dbReference type="SUPFAM" id="SSF51161">
    <property type="entry name" value="Trimeric LpxA-like enzymes"/>
    <property type="match status" value="1"/>
</dbReference>
<dbReference type="InterPro" id="IPR037157">
    <property type="entry name" value="Acetyltransf_C_sf"/>
</dbReference>
<dbReference type="Gene3D" id="2.160.10.10">
    <property type="entry name" value="Hexapeptide repeat proteins"/>
    <property type="match status" value="1"/>
</dbReference>
<name>A0A839ZYE8_9CAUL</name>
<comment type="function">
    <text evidence="8">Involved in the biosynthesis of lipid A, a phosphorylated glycolipid that anchors the lipopolysaccharide to the outer membrane of the cell.</text>
</comment>
<keyword evidence="2 8" id="KW-0444">Lipid biosynthesis</keyword>
<comment type="caution">
    <text evidence="10">The sequence shown here is derived from an EMBL/GenBank/DDBJ whole genome shotgun (WGS) entry which is preliminary data.</text>
</comment>
<dbReference type="HAMAP" id="MF_00387">
    <property type="entry name" value="LpxA"/>
    <property type="match status" value="1"/>
</dbReference>
<evidence type="ECO:0000256" key="7">
    <source>
        <dbReference type="ARBA" id="ARBA00023315"/>
    </source>
</evidence>
<dbReference type="PANTHER" id="PTHR43480">
    <property type="entry name" value="ACYL-[ACYL-CARRIER-PROTEIN]--UDP-N-ACETYLGLUCOSAMINE O-ACYLTRANSFERASE"/>
    <property type="match status" value="1"/>
</dbReference>
<dbReference type="InterPro" id="IPR010137">
    <property type="entry name" value="Lipid_A_LpxA"/>
</dbReference>
<keyword evidence="6 8" id="KW-0443">Lipid metabolism</keyword>
<dbReference type="Pfam" id="PF13720">
    <property type="entry name" value="Acetyltransf_11"/>
    <property type="match status" value="1"/>
</dbReference>
<dbReference type="GO" id="GO:0008780">
    <property type="term" value="F:acyl-[acyl-carrier-protein]-UDP-N-acetylglucosamine O-acyltransferase activity"/>
    <property type="evidence" value="ECO:0007669"/>
    <property type="project" value="UniProtKB-UniRule"/>
</dbReference>
<gene>
    <name evidence="8" type="primary">lpxA</name>
    <name evidence="10" type="ORF">GGQ61_000899</name>
</gene>
<dbReference type="PROSITE" id="PS00101">
    <property type="entry name" value="HEXAPEP_TRANSFERASES"/>
    <property type="match status" value="1"/>
</dbReference>
<protein>
    <recommendedName>
        <fullName evidence="8">Acyl-[acyl-carrier-protein]--UDP-N-acetylglucosamine O-acyltransferase</fullName>
        <shortName evidence="8">UDP-N-acetylglucosamine acyltransferase</shortName>
        <ecNumber evidence="8">2.3.1.129</ecNumber>
    </recommendedName>
</protein>
<dbReference type="CDD" id="cd03351">
    <property type="entry name" value="LbH_UDP-GlcNAc_AT"/>
    <property type="match status" value="1"/>
</dbReference>
<keyword evidence="11" id="KW-1185">Reference proteome</keyword>
<dbReference type="InterPro" id="IPR029098">
    <property type="entry name" value="Acetyltransf_C"/>
</dbReference>
<comment type="subcellular location">
    <subcellularLocation>
        <location evidence="8">Cytoplasm</location>
    </subcellularLocation>
</comment>
<dbReference type="NCBIfam" id="TIGR01852">
    <property type="entry name" value="lipid_A_lpxA"/>
    <property type="match status" value="1"/>
</dbReference>
<comment type="catalytic activity">
    <reaction evidence="8">
        <text>a (3R)-hydroxyacyl-[ACP] + UDP-N-acetyl-alpha-D-glucosamine = a UDP-3-O-[(3R)-3-hydroxyacyl]-N-acetyl-alpha-D-glucosamine + holo-[ACP]</text>
        <dbReference type="Rhea" id="RHEA:67812"/>
        <dbReference type="Rhea" id="RHEA-COMP:9685"/>
        <dbReference type="Rhea" id="RHEA-COMP:9945"/>
        <dbReference type="ChEBI" id="CHEBI:57705"/>
        <dbReference type="ChEBI" id="CHEBI:64479"/>
        <dbReference type="ChEBI" id="CHEBI:78827"/>
        <dbReference type="ChEBI" id="CHEBI:173225"/>
        <dbReference type="EC" id="2.3.1.129"/>
    </reaction>
</comment>
<keyword evidence="5 8" id="KW-0677">Repeat</keyword>
<dbReference type="PANTHER" id="PTHR43480:SF1">
    <property type="entry name" value="ACYL-[ACYL-CARRIER-PROTEIN]--UDP-N-ACETYLGLUCOSAMINE O-ACYLTRANSFERASE, MITOCHONDRIAL-RELATED"/>
    <property type="match status" value="1"/>
</dbReference>
<keyword evidence="3 8" id="KW-0441">Lipid A biosynthesis</keyword>
<evidence type="ECO:0000256" key="5">
    <source>
        <dbReference type="ARBA" id="ARBA00022737"/>
    </source>
</evidence>
<dbReference type="PIRSF" id="PIRSF000456">
    <property type="entry name" value="UDP-GlcNAc_acltr"/>
    <property type="match status" value="1"/>
</dbReference>
<evidence type="ECO:0000256" key="1">
    <source>
        <dbReference type="ARBA" id="ARBA00022490"/>
    </source>
</evidence>